<keyword evidence="4 6" id="KW-1133">Transmembrane helix</keyword>
<evidence type="ECO:0000256" key="3">
    <source>
        <dbReference type="ARBA" id="ARBA00022692"/>
    </source>
</evidence>
<evidence type="ECO:0000256" key="4">
    <source>
        <dbReference type="ARBA" id="ARBA00022989"/>
    </source>
</evidence>
<feature type="transmembrane region" description="Helical" evidence="6">
    <location>
        <begin position="303"/>
        <end position="321"/>
    </location>
</feature>
<feature type="transmembrane region" description="Helical" evidence="6">
    <location>
        <begin position="358"/>
        <end position="379"/>
    </location>
</feature>
<organism evidence="7 8">
    <name type="scientific">Sagittula stellata (strain ATCC 700073 / DSM 11524 / E-37)</name>
    <dbReference type="NCBI Taxonomy" id="388399"/>
    <lineage>
        <taxon>Bacteria</taxon>
        <taxon>Pseudomonadati</taxon>
        <taxon>Pseudomonadota</taxon>
        <taxon>Alphaproteobacteria</taxon>
        <taxon>Rhodobacterales</taxon>
        <taxon>Roseobacteraceae</taxon>
        <taxon>Sagittula</taxon>
    </lineage>
</organism>
<keyword evidence="2" id="KW-1003">Cell membrane</keyword>
<feature type="transmembrane region" description="Helical" evidence="6">
    <location>
        <begin position="133"/>
        <end position="151"/>
    </location>
</feature>
<dbReference type="eggNOG" id="COG0531">
    <property type="taxonomic scope" value="Bacteria"/>
</dbReference>
<feature type="transmembrane region" description="Helical" evidence="6">
    <location>
        <begin position="247"/>
        <end position="268"/>
    </location>
</feature>
<feature type="transmembrane region" description="Helical" evidence="6">
    <location>
        <begin position="385"/>
        <end position="406"/>
    </location>
</feature>
<dbReference type="InterPro" id="IPR050367">
    <property type="entry name" value="APC_superfamily"/>
</dbReference>
<dbReference type="PANTHER" id="PTHR42770:SF11">
    <property type="entry name" value="INNER MEMBRANE TRANSPORT PROTEIN YBAT"/>
    <property type="match status" value="1"/>
</dbReference>
<dbReference type="EMBL" id="AAYA01000005">
    <property type="protein sequence ID" value="EBA08627.1"/>
    <property type="molecule type" value="Genomic_DNA"/>
</dbReference>
<keyword evidence="5 6" id="KW-0472">Membrane</keyword>
<dbReference type="Proteomes" id="UP000005713">
    <property type="component" value="Unassembled WGS sequence"/>
</dbReference>
<keyword evidence="8" id="KW-1185">Reference proteome</keyword>
<sequence length="408" mass="42543">MIGAGIFALFGTISDLAGGYAWLAFAASAIVSASAGYSYAVLARSASTNGGIAEYLDIGWQGGLVGRTIAFCYYLSIAVVLGLVAKSFGHYTTKVLSLGDGTVLWFGIAVMLLFLLINALGLRLLGLSEKLMVGAKLLVLVGFTIVAFTQFDPATYAQNSGSVAFNAGDFVNAVALANLSFAGFAVIANAGGAVQGGTGTIGRAIFIAIAVVAAIYILLDIAVFGSIDLSRIEQAKDYALAEAATPVLGQAGFMLLGITAMVSTATNINANIFSGSNTISYMAKNRELSPTLSRHIFLRQGNIAMIATVVIVIVMLVSMDLEQIGDVASLTFLLVHTFVPLGAALHVARGEGRGNRTLLWLAAILNAGVMVFFAYHLIGDKTLELYVFGGVVVFALAFCAISKAMIDR</sequence>
<feature type="transmembrane region" description="Helical" evidence="6">
    <location>
        <begin position="327"/>
        <end position="346"/>
    </location>
</feature>
<gene>
    <name evidence="7" type="ORF">SSE37_17483</name>
</gene>
<evidence type="ECO:0000256" key="5">
    <source>
        <dbReference type="ARBA" id="ARBA00023136"/>
    </source>
</evidence>
<feature type="transmembrane region" description="Helical" evidence="6">
    <location>
        <begin position="204"/>
        <end position="227"/>
    </location>
</feature>
<feature type="transmembrane region" description="Helical" evidence="6">
    <location>
        <begin position="64"/>
        <end position="84"/>
    </location>
</feature>
<name>A3K368_SAGS3</name>
<dbReference type="PANTHER" id="PTHR42770">
    <property type="entry name" value="AMINO ACID TRANSPORTER-RELATED"/>
    <property type="match status" value="1"/>
</dbReference>
<protein>
    <submittedName>
        <fullName evidence="7">Putative amino acid/amine transport protein</fullName>
    </submittedName>
</protein>
<dbReference type="InterPro" id="IPR002293">
    <property type="entry name" value="AA/rel_permease1"/>
</dbReference>
<comment type="caution">
    <text evidence="7">The sequence shown here is derived from an EMBL/GenBank/DDBJ whole genome shotgun (WGS) entry which is preliminary data.</text>
</comment>
<dbReference type="Gene3D" id="1.20.1740.10">
    <property type="entry name" value="Amino acid/polyamine transporter I"/>
    <property type="match status" value="1"/>
</dbReference>
<dbReference type="GO" id="GO:0022857">
    <property type="term" value="F:transmembrane transporter activity"/>
    <property type="evidence" value="ECO:0007669"/>
    <property type="project" value="InterPro"/>
</dbReference>
<comment type="subcellular location">
    <subcellularLocation>
        <location evidence="1">Cell membrane</location>
        <topology evidence="1">Multi-pass membrane protein</topology>
    </subcellularLocation>
</comment>
<reference evidence="7 8" key="1">
    <citation type="submission" date="2006-06" db="EMBL/GenBank/DDBJ databases">
        <authorList>
            <person name="Moran M.A."/>
            <person name="Ferriera S."/>
            <person name="Johnson J."/>
            <person name="Kravitz S."/>
            <person name="Beeson K."/>
            <person name="Sutton G."/>
            <person name="Rogers Y.-H."/>
            <person name="Friedman R."/>
            <person name="Frazier M."/>
            <person name="Venter J.C."/>
        </authorList>
    </citation>
    <scope>NUCLEOTIDE SEQUENCE [LARGE SCALE GENOMIC DNA]</scope>
    <source>
        <strain evidence="7 8">E-37</strain>
    </source>
</reference>
<evidence type="ECO:0000313" key="7">
    <source>
        <dbReference type="EMBL" id="EBA08627.1"/>
    </source>
</evidence>
<accession>A3K368</accession>
<evidence type="ECO:0000256" key="2">
    <source>
        <dbReference type="ARBA" id="ARBA00022475"/>
    </source>
</evidence>
<feature type="transmembrane region" description="Helical" evidence="6">
    <location>
        <begin position="104"/>
        <end position="126"/>
    </location>
</feature>
<dbReference type="PIRSF" id="PIRSF006060">
    <property type="entry name" value="AA_transporter"/>
    <property type="match status" value="1"/>
</dbReference>
<feature type="transmembrane region" description="Helical" evidence="6">
    <location>
        <begin position="20"/>
        <end position="43"/>
    </location>
</feature>
<keyword evidence="3 6" id="KW-0812">Transmembrane</keyword>
<dbReference type="Pfam" id="PF13520">
    <property type="entry name" value="AA_permease_2"/>
    <property type="match status" value="1"/>
</dbReference>
<evidence type="ECO:0000256" key="6">
    <source>
        <dbReference type="SAM" id="Phobius"/>
    </source>
</evidence>
<feature type="transmembrane region" description="Helical" evidence="6">
    <location>
        <begin position="171"/>
        <end position="192"/>
    </location>
</feature>
<dbReference type="AlphaFoldDB" id="A3K368"/>
<evidence type="ECO:0000256" key="1">
    <source>
        <dbReference type="ARBA" id="ARBA00004651"/>
    </source>
</evidence>
<dbReference type="GO" id="GO:0005886">
    <property type="term" value="C:plasma membrane"/>
    <property type="evidence" value="ECO:0007669"/>
    <property type="project" value="UniProtKB-SubCell"/>
</dbReference>
<proteinExistence type="predicted"/>
<evidence type="ECO:0000313" key="8">
    <source>
        <dbReference type="Proteomes" id="UP000005713"/>
    </source>
</evidence>